<dbReference type="STRING" id="1867956.BJF95_06920"/>
<dbReference type="InterPro" id="IPR006076">
    <property type="entry name" value="FAD-dep_OxRdtase"/>
</dbReference>
<dbReference type="Proteomes" id="UP000186894">
    <property type="component" value="Unassembled WGS sequence"/>
</dbReference>
<accession>A0A1Q8ZQA5</accession>
<dbReference type="Gene3D" id="3.30.9.10">
    <property type="entry name" value="D-Amino Acid Oxidase, subunit A, domain 2"/>
    <property type="match status" value="1"/>
</dbReference>
<keyword evidence="1" id="KW-0560">Oxidoreductase</keyword>
<dbReference type="AlphaFoldDB" id="A0A1Q8ZQA5"/>
<feature type="domain" description="FAD dependent oxidoreductase" evidence="2">
    <location>
        <begin position="17"/>
        <end position="364"/>
    </location>
</feature>
<dbReference type="Pfam" id="PF01266">
    <property type="entry name" value="DAO"/>
    <property type="match status" value="1"/>
</dbReference>
<dbReference type="Gene3D" id="3.50.50.60">
    <property type="entry name" value="FAD/NAD(P)-binding domain"/>
    <property type="match status" value="1"/>
</dbReference>
<reference evidence="3 4" key="1">
    <citation type="submission" date="2016-09" db="EMBL/GenBank/DDBJ databases">
        <title>Rhizobium oryziradicis sp. nov., isolated from the root of rice.</title>
        <authorList>
            <person name="Zhao J."/>
            <person name="Zhang X."/>
        </authorList>
    </citation>
    <scope>NUCLEOTIDE SEQUENCE [LARGE SCALE GENOMIC DNA]</scope>
    <source>
        <strain evidence="3 4">N19</strain>
    </source>
</reference>
<dbReference type="GO" id="GO:0016491">
    <property type="term" value="F:oxidoreductase activity"/>
    <property type="evidence" value="ECO:0007669"/>
    <property type="project" value="UniProtKB-KW"/>
</dbReference>
<dbReference type="PANTHER" id="PTHR13847">
    <property type="entry name" value="SARCOSINE DEHYDROGENASE-RELATED"/>
    <property type="match status" value="1"/>
</dbReference>
<keyword evidence="4" id="KW-1185">Reference proteome</keyword>
<dbReference type="EMBL" id="MKIM01000027">
    <property type="protein sequence ID" value="OLP44274.1"/>
    <property type="molecule type" value="Genomic_DNA"/>
</dbReference>
<dbReference type="SUPFAM" id="SSF51971">
    <property type="entry name" value="Nucleotide-binding domain"/>
    <property type="match status" value="1"/>
</dbReference>
<organism evidence="3 4">
    <name type="scientific">Rhizobium oryziradicis</name>
    <dbReference type="NCBI Taxonomy" id="1867956"/>
    <lineage>
        <taxon>Bacteria</taxon>
        <taxon>Pseudomonadati</taxon>
        <taxon>Pseudomonadota</taxon>
        <taxon>Alphaproteobacteria</taxon>
        <taxon>Hyphomicrobiales</taxon>
        <taxon>Rhizobiaceae</taxon>
        <taxon>Rhizobium/Agrobacterium group</taxon>
        <taxon>Rhizobium</taxon>
    </lineage>
</organism>
<gene>
    <name evidence="3" type="ORF">BJF95_06920</name>
</gene>
<protein>
    <submittedName>
        <fullName evidence="3">D-amino-acid oxidase</fullName>
    </submittedName>
</protein>
<proteinExistence type="predicted"/>
<dbReference type="OrthoDB" id="7818064at2"/>
<evidence type="ECO:0000313" key="4">
    <source>
        <dbReference type="Proteomes" id="UP000186894"/>
    </source>
</evidence>
<evidence type="ECO:0000259" key="2">
    <source>
        <dbReference type="Pfam" id="PF01266"/>
    </source>
</evidence>
<evidence type="ECO:0000256" key="1">
    <source>
        <dbReference type="ARBA" id="ARBA00023002"/>
    </source>
</evidence>
<evidence type="ECO:0000313" key="3">
    <source>
        <dbReference type="EMBL" id="OLP44274.1"/>
    </source>
</evidence>
<dbReference type="PANTHER" id="PTHR13847:SF289">
    <property type="entry name" value="GLYCINE OXIDASE"/>
    <property type="match status" value="1"/>
</dbReference>
<comment type="caution">
    <text evidence="3">The sequence shown here is derived from an EMBL/GenBank/DDBJ whole genome shotgun (WGS) entry which is preliminary data.</text>
</comment>
<dbReference type="InterPro" id="IPR036188">
    <property type="entry name" value="FAD/NAD-bd_sf"/>
</dbReference>
<name>A0A1Q8ZQA5_9HYPH</name>
<dbReference type="GO" id="GO:0005737">
    <property type="term" value="C:cytoplasm"/>
    <property type="evidence" value="ECO:0007669"/>
    <property type="project" value="TreeGrafter"/>
</dbReference>
<dbReference type="RefSeq" id="WP_075639781.1">
    <property type="nucleotide sequence ID" value="NZ_MKIM01000027.1"/>
</dbReference>
<sequence>MTNGDKMALRFGQLSTDLLIVGGGIMGLWAARFALEAGLRVTLVDADRIASGASGGLLGSLMPYMPDRWCEKKQFQFDALLSLEDEVARLEAETGCSAGYRRAGRLIMLPKPHLRTIALRHEKDAQTAWQTPTRSFAWQVLDQSPFGADWPDPSYTEGGLVHDTLAARVSPRGLTEGLRQVLMASPRCQIIEGAAVTGFDVAQRQALLQDGRKIAYGHVMIAAGIGSFPLLQALMPPQPQPLGMAVKGQSALLQAKIDPTLPLLFLDGVYIVPHDDGRVAIGSTSENHFNEAFTTDDQLERLIERVGIMVPALRDAPVVERWAGLRPKAIDRDPMVGPHPEHPSIIALTGGFKISFGLAHRLAQAALAPLLGTELVGQPFGLPDGFTLRHHLEVASRKK</sequence>